<dbReference type="Gene3D" id="3.10.450.50">
    <property type="match status" value="1"/>
</dbReference>
<dbReference type="InterPro" id="IPR037401">
    <property type="entry name" value="SnoaL-like"/>
</dbReference>
<dbReference type="InterPro" id="IPR032710">
    <property type="entry name" value="NTF2-like_dom_sf"/>
</dbReference>
<dbReference type="PANTHER" id="PTHR41252:SF1">
    <property type="entry name" value="BLR2505 PROTEIN"/>
    <property type="match status" value="1"/>
</dbReference>
<dbReference type="SUPFAM" id="SSF54427">
    <property type="entry name" value="NTF2-like"/>
    <property type="match status" value="1"/>
</dbReference>
<evidence type="ECO:0000313" key="1">
    <source>
        <dbReference type="EMBL" id="ARP99939.1"/>
    </source>
</evidence>
<dbReference type="OrthoDB" id="8246033at2"/>
<reference evidence="1 2" key="1">
    <citation type="submission" date="2017-05" db="EMBL/GenBank/DDBJ databases">
        <title>Full genome sequence of Pseudorhodoplanes sinuspersici.</title>
        <authorList>
            <person name="Dastgheib S.M.M."/>
            <person name="Shavandi M."/>
            <person name="Tirandaz H."/>
        </authorList>
    </citation>
    <scope>NUCLEOTIDE SEQUENCE [LARGE SCALE GENOMIC DNA]</scope>
    <source>
        <strain evidence="1 2">RIPI110</strain>
    </source>
</reference>
<name>A0A1W6ZRD4_9HYPH</name>
<dbReference type="AlphaFoldDB" id="A0A1W6ZRD4"/>
<dbReference type="Proteomes" id="UP000194137">
    <property type="component" value="Chromosome"/>
</dbReference>
<gene>
    <name evidence="1" type="ORF">CAK95_13235</name>
</gene>
<dbReference type="RefSeq" id="WP_086088344.1">
    <property type="nucleotide sequence ID" value="NZ_CP021112.1"/>
</dbReference>
<organism evidence="1 2">
    <name type="scientific">Pseudorhodoplanes sinuspersici</name>
    <dbReference type="NCBI Taxonomy" id="1235591"/>
    <lineage>
        <taxon>Bacteria</taxon>
        <taxon>Pseudomonadati</taxon>
        <taxon>Pseudomonadota</taxon>
        <taxon>Alphaproteobacteria</taxon>
        <taxon>Hyphomicrobiales</taxon>
        <taxon>Pseudorhodoplanes</taxon>
    </lineage>
</organism>
<dbReference type="PANTHER" id="PTHR41252">
    <property type="entry name" value="BLR2505 PROTEIN"/>
    <property type="match status" value="1"/>
</dbReference>
<evidence type="ECO:0000313" key="2">
    <source>
        <dbReference type="Proteomes" id="UP000194137"/>
    </source>
</evidence>
<dbReference type="STRING" id="1235591.CAK95_13235"/>
<dbReference type="Pfam" id="PF12680">
    <property type="entry name" value="SnoaL_2"/>
    <property type="match status" value="1"/>
</dbReference>
<dbReference type="EMBL" id="CP021112">
    <property type="protein sequence ID" value="ARP99939.1"/>
    <property type="molecule type" value="Genomic_DNA"/>
</dbReference>
<keyword evidence="2" id="KW-1185">Reference proteome</keyword>
<sequence>MNAVVNVSGPGVAGPASHLCDCVAAFYAAYRARDLELLNAILDDRIEWFLAGPVDQFDFYGARHGKEAVIEVITRVMPCYFHVTDFEFDQTLTDGERVATRGWIRARQRDTGRLIRYGFAHFMRFERGKLVSLRGVANTFDVAEQVVGHPIDVNRVMECVSLASEDDVSAV</sequence>
<proteinExistence type="predicted"/>
<accession>A0A1W6ZRD4</accession>
<dbReference type="KEGG" id="psin:CAK95_13235"/>
<protein>
    <submittedName>
        <fullName evidence="1">Uncharacterized protein</fullName>
    </submittedName>
</protein>